<dbReference type="EMBL" id="CAVLGL010000035">
    <property type="protein sequence ID" value="CAK1582078.1"/>
    <property type="molecule type" value="Genomic_DNA"/>
</dbReference>
<gene>
    <name evidence="2" type="ORF">PARMNEM_LOCUS3661</name>
</gene>
<dbReference type="Proteomes" id="UP001314205">
    <property type="component" value="Unassembled WGS sequence"/>
</dbReference>
<evidence type="ECO:0000313" key="2">
    <source>
        <dbReference type="EMBL" id="CAK1582078.1"/>
    </source>
</evidence>
<evidence type="ECO:0000313" key="3">
    <source>
        <dbReference type="Proteomes" id="UP001314205"/>
    </source>
</evidence>
<organism evidence="2 3">
    <name type="scientific">Parnassius mnemosyne</name>
    <name type="common">clouded apollo</name>
    <dbReference type="NCBI Taxonomy" id="213953"/>
    <lineage>
        <taxon>Eukaryota</taxon>
        <taxon>Metazoa</taxon>
        <taxon>Ecdysozoa</taxon>
        <taxon>Arthropoda</taxon>
        <taxon>Hexapoda</taxon>
        <taxon>Insecta</taxon>
        <taxon>Pterygota</taxon>
        <taxon>Neoptera</taxon>
        <taxon>Endopterygota</taxon>
        <taxon>Lepidoptera</taxon>
        <taxon>Glossata</taxon>
        <taxon>Ditrysia</taxon>
        <taxon>Papilionoidea</taxon>
        <taxon>Papilionidae</taxon>
        <taxon>Parnassiinae</taxon>
        <taxon>Parnassini</taxon>
        <taxon>Parnassius</taxon>
        <taxon>Driopa</taxon>
    </lineage>
</organism>
<feature type="region of interest" description="Disordered" evidence="1">
    <location>
        <begin position="34"/>
        <end position="105"/>
    </location>
</feature>
<dbReference type="SUPFAM" id="SSF57903">
    <property type="entry name" value="FYVE/PHD zinc finger"/>
    <property type="match status" value="1"/>
</dbReference>
<dbReference type="InterPro" id="IPR011011">
    <property type="entry name" value="Znf_FYVE_PHD"/>
</dbReference>
<evidence type="ECO:0000256" key="1">
    <source>
        <dbReference type="SAM" id="MobiDB-lite"/>
    </source>
</evidence>
<feature type="compositionally biased region" description="Basic and acidic residues" evidence="1">
    <location>
        <begin position="39"/>
        <end position="72"/>
    </location>
</feature>
<reference evidence="2 3" key="1">
    <citation type="submission" date="2023-11" db="EMBL/GenBank/DDBJ databases">
        <authorList>
            <person name="Hedman E."/>
            <person name="Englund M."/>
            <person name="Stromberg M."/>
            <person name="Nyberg Akerstrom W."/>
            <person name="Nylinder S."/>
            <person name="Jareborg N."/>
            <person name="Kallberg Y."/>
            <person name="Kronander E."/>
        </authorList>
    </citation>
    <scope>NUCLEOTIDE SEQUENCE [LARGE SCALE GENOMIC DNA]</scope>
</reference>
<dbReference type="AlphaFoldDB" id="A0AAV1KHD9"/>
<protein>
    <submittedName>
        <fullName evidence="2">Uncharacterized protein</fullName>
    </submittedName>
</protein>
<accession>A0AAV1KHD9</accession>
<sequence length="169" mass="19233">MSVASDLTLNLENPEVLATMPDLQIDPTTLFPDLSQEPLIEKGNQRKVKTQEIKVDTVTEHPKKGKEMISRKDKVKKAAKYKKQDSRQKKKFNSRKQTDKENESKKAQTNKYEFSDCECLICGVLYIEDTSGNDWVQCLICNKWAQDGCIKGKSTLFTCPGCLADCDYK</sequence>
<proteinExistence type="predicted"/>
<name>A0AAV1KHD9_9NEOP</name>
<feature type="compositionally biased region" description="Basic and acidic residues" evidence="1">
    <location>
        <begin position="96"/>
        <end position="105"/>
    </location>
</feature>
<comment type="caution">
    <text evidence="2">The sequence shown here is derived from an EMBL/GenBank/DDBJ whole genome shotgun (WGS) entry which is preliminary data.</text>
</comment>
<keyword evidence="3" id="KW-1185">Reference proteome</keyword>